<keyword evidence="8 9" id="KW-0472">Membrane</keyword>
<feature type="transmembrane region" description="Helical" evidence="9">
    <location>
        <begin position="111"/>
        <end position="130"/>
    </location>
</feature>
<keyword evidence="7 9" id="KW-1133">Transmembrane helix</keyword>
<gene>
    <name evidence="11" type="ORF">HMPREF9469_01348</name>
</gene>
<evidence type="ECO:0000256" key="6">
    <source>
        <dbReference type="ARBA" id="ARBA00022692"/>
    </source>
</evidence>
<evidence type="ECO:0000256" key="7">
    <source>
        <dbReference type="ARBA" id="ARBA00022989"/>
    </source>
</evidence>
<dbReference type="HOGENOM" id="CLU_016047_1_2_9"/>
<evidence type="ECO:0000256" key="9">
    <source>
        <dbReference type="RuleBase" id="RU363032"/>
    </source>
</evidence>
<sequence>MDRKYSKFILDFFKYGVLLLFLVIVMFPFFWMLVTSLKGSQAEIYAFPVQYLPQKPSLANYISMLWKGNFGRYMSNSLLVSTVAATFASMIGIGAGYILSRFKFRLKSPLLLFYLITQMIPTFIMLPSLYQMLSKHHMLNNIWVMALLYTNMMIPFSVVTLRGFFDGISSTLEEAAWIDGCSYGAALRKIIIPVMKPGIAATFIFAFINSWNELFMAIMFIDKDKYKTIPVGLNALILKYDIKWGEMAAGTVMALIPTILLFSVAQKYMIEGLTAGSVKG</sequence>
<feature type="transmembrane region" description="Helical" evidence="9">
    <location>
        <begin position="142"/>
        <end position="165"/>
    </location>
</feature>
<evidence type="ECO:0000313" key="12">
    <source>
        <dbReference type="Proteomes" id="UP000003763"/>
    </source>
</evidence>
<keyword evidence="5" id="KW-0762">Sugar transport</keyword>
<dbReference type="RefSeq" id="WP_007860339.1">
    <property type="nucleotide sequence ID" value="NZ_JH376420.1"/>
</dbReference>
<dbReference type="eggNOG" id="COG0395">
    <property type="taxonomic scope" value="Bacteria"/>
</dbReference>
<feature type="transmembrane region" description="Helical" evidence="9">
    <location>
        <begin position="78"/>
        <end position="99"/>
    </location>
</feature>
<name>G5HFI6_9FIRM</name>
<keyword evidence="6 9" id="KW-0812">Transmembrane</keyword>
<dbReference type="PANTHER" id="PTHR32243">
    <property type="entry name" value="MALTOSE TRANSPORT SYSTEM PERMEASE-RELATED"/>
    <property type="match status" value="1"/>
</dbReference>
<comment type="similarity">
    <text evidence="2">Belongs to the binding-protein-dependent transport system permease family. MalFG subfamily.</text>
</comment>
<feature type="transmembrane region" description="Helical" evidence="9">
    <location>
        <begin position="247"/>
        <end position="265"/>
    </location>
</feature>
<comment type="caution">
    <text evidence="11">The sequence shown here is derived from an EMBL/GenBank/DDBJ whole genome shotgun (WGS) entry which is preliminary data.</text>
</comment>
<dbReference type="SUPFAM" id="SSF161098">
    <property type="entry name" value="MetI-like"/>
    <property type="match status" value="1"/>
</dbReference>
<evidence type="ECO:0000256" key="8">
    <source>
        <dbReference type="ARBA" id="ARBA00023136"/>
    </source>
</evidence>
<dbReference type="CDD" id="cd06261">
    <property type="entry name" value="TM_PBP2"/>
    <property type="match status" value="1"/>
</dbReference>
<comment type="subcellular location">
    <subcellularLocation>
        <location evidence="1 9">Cell membrane</location>
        <topology evidence="1 9">Multi-pass membrane protein</topology>
    </subcellularLocation>
</comment>
<keyword evidence="4" id="KW-1003">Cell membrane</keyword>
<feature type="transmembrane region" description="Helical" evidence="9">
    <location>
        <begin position="12"/>
        <end position="34"/>
    </location>
</feature>
<dbReference type="PATRIC" id="fig|742733.3.peg.1387"/>
<evidence type="ECO:0000256" key="2">
    <source>
        <dbReference type="ARBA" id="ARBA00009047"/>
    </source>
</evidence>
<dbReference type="GO" id="GO:0005886">
    <property type="term" value="C:plasma membrane"/>
    <property type="evidence" value="ECO:0007669"/>
    <property type="project" value="UniProtKB-SubCell"/>
</dbReference>
<dbReference type="InterPro" id="IPR000515">
    <property type="entry name" value="MetI-like"/>
</dbReference>
<dbReference type="Proteomes" id="UP000003763">
    <property type="component" value="Unassembled WGS sequence"/>
</dbReference>
<accession>G5HFI6</accession>
<dbReference type="PROSITE" id="PS50928">
    <property type="entry name" value="ABC_TM1"/>
    <property type="match status" value="1"/>
</dbReference>
<dbReference type="Pfam" id="PF00528">
    <property type="entry name" value="BPD_transp_1"/>
    <property type="match status" value="1"/>
</dbReference>
<reference evidence="11 12" key="1">
    <citation type="submission" date="2011-08" db="EMBL/GenBank/DDBJ databases">
        <title>The Genome Sequence of Clostridium citroniae WAL-17108.</title>
        <authorList>
            <consortium name="The Broad Institute Genome Sequencing Platform"/>
            <person name="Earl A."/>
            <person name="Ward D."/>
            <person name="Feldgarden M."/>
            <person name="Gevers D."/>
            <person name="Finegold S.M."/>
            <person name="Summanen P.H."/>
            <person name="Molitoris D.R."/>
            <person name="Vaisanen M.L."/>
            <person name="Daigneault M."/>
            <person name="Allen-Vercoe E."/>
            <person name="Young S.K."/>
            <person name="Zeng Q."/>
            <person name="Gargeya S."/>
            <person name="Fitzgerald M."/>
            <person name="Haas B."/>
            <person name="Abouelleil A."/>
            <person name="Alvarado L."/>
            <person name="Arachchi H.M."/>
            <person name="Berlin A."/>
            <person name="Brown A."/>
            <person name="Chapman S.B."/>
            <person name="Chen Z."/>
            <person name="Dunbar C."/>
            <person name="Freedman E."/>
            <person name="Gearin G."/>
            <person name="Gellesch M."/>
            <person name="Goldberg J."/>
            <person name="Griggs A."/>
            <person name="Gujja S."/>
            <person name="Heiman D."/>
            <person name="Howarth C."/>
            <person name="Larson L."/>
            <person name="Lui A."/>
            <person name="MacDonald P.J.P."/>
            <person name="Montmayeur A."/>
            <person name="Murphy C."/>
            <person name="Neiman D."/>
            <person name="Pearson M."/>
            <person name="Priest M."/>
            <person name="Roberts A."/>
            <person name="Saif S."/>
            <person name="Shea T."/>
            <person name="Shenoy N."/>
            <person name="Sisk P."/>
            <person name="Stolte C."/>
            <person name="Sykes S."/>
            <person name="Wortman J."/>
            <person name="Nusbaum C."/>
            <person name="Birren B."/>
        </authorList>
    </citation>
    <scope>NUCLEOTIDE SEQUENCE [LARGE SCALE GENOMIC DNA]</scope>
    <source>
        <strain evidence="11 12">WAL-17108</strain>
    </source>
</reference>
<evidence type="ECO:0000259" key="10">
    <source>
        <dbReference type="PROSITE" id="PS50928"/>
    </source>
</evidence>
<dbReference type="Gene3D" id="1.10.3720.10">
    <property type="entry name" value="MetI-like"/>
    <property type="match status" value="1"/>
</dbReference>
<evidence type="ECO:0000256" key="3">
    <source>
        <dbReference type="ARBA" id="ARBA00022448"/>
    </source>
</evidence>
<dbReference type="GO" id="GO:0055085">
    <property type="term" value="P:transmembrane transport"/>
    <property type="evidence" value="ECO:0007669"/>
    <property type="project" value="InterPro"/>
</dbReference>
<dbReference type="EMBL" id="ADLJ01000009">
    <property type="protein sequence ID" value="EHE99851.1"/>
    <property type="molecule type" value="Genomic_DNA"/>
</dbReference>
<dbReference type="InterPro" id="IPR050901">
    <property type="entry name" value="BP-dep_ABC_trans_perm"/>
</dbReference>
<evidence type="ECO:0000256" key="1">
    <source>
        <dbReference type="ARBA" id="ARBA00004651"/>
    </source>
</evidence>
<organism evidence="11 12">
    <name type="scientific">[Clostridium] citroniae WAL-17108</name>
    <dbReference type="NCBI Taxonomy" id="742733"/>
    <lineage>
        <taxon>Bacteria</taxon>
        <taxon>Bacillati</taxon>
        <taxon>Bacillota</taxon>
        <taxon>Clostridia</taxon>
        <taxon>Lachnospirales</taxon>
        <taxon>Lachnospiraceae</taxon>
        <taxon>Enterocloster</taxon>
    </lineage>
</organism>
<proteinExistence type="inferred from homology"/>
<dbReference type="AlphaFoldDB" id="G5HFI6"/>
<feature type="transmembrane region" description="Helical" evidence="9">
    <location>
        <begin position="198"/>
        <end position="221"/>
    </location>
</feature>
<dbReference type="PANTHER" id="PTHR32243:SF50">
    <property type="entry name" value="MALTOSE_MALTODEXTRIN TRANSPORT SYSTEM PERMEASE PROTEIN MALG"/>
    <property type="match status" value="1"/>
</dbReference>
<evidence type="ECO:0000256" key="5">
    <source>
        <dbReference type="ARBA" id="ARBA00022597"/>
    </source>
</evidence>
<dbReference type="InterPro" id="IPR035906">
    <property type="entry name" value="MetI-like_sf"/>
</dbReference>
<protein>
    <recommendedName>
        <fullName evidence="10">ABC transmembrane type-1 domain-containing protein</fullName>
    </recommendedName>
</protein>
<evidence type="ECO:0000256" key="4">
    <source>
        <dbReference type="ARBA" id="ARBA00022475"/>
    </source>
</evidence>
<evidence type="ECO:0000313" key="11">
    <source>
        <dbReference type="EMBL" id="EHE99851.1"/>
    </source>
</evidence>
<feature type="domain" description="ABC transmembrane type-1" evidence="10">
    <location>
        <begin position="74"/>
        <end position="265"/>
    </location>
</feature>
<keyword evidence="3 9" id="KW-0813">Transport</keyword>